<feature type="region of interest" description="Disordered" evidence="1">
    <location>
        <begin position="84"/>
        <end position="103"/>
    </location>
</feature>
<dbReference type="KEGG" id="vg:80004785"/>
<evidence type="ECO:0000313" key="2">
    <source>
        <dbReference type="EMBL" id="QDH93079.1"/>
    </source>
</evidence>
<protein>
    <submittedName>
        <fullName evidence="2">Major capsid protein</fullName>
    </submittedName>
</protein>
<accession>A0A514DHJ4</accession>
<sequence>MAPKTRRFRPTIASLATAYAEQAADETIEIPADLSSLSADDLAALSTRAGEAFDALYGDGTADLSTDDLATLGALTTGIEALAAEQERRDSEAEERRTEAAALAARRGQALGIDANDLVNEDGDDEDGADDADAEDADTEDGGDDAENEDGGDDDADENLTAAGRALSINVARTNKRRPKQTRQVKTKAASMTDVAFAATGDLGVADGKGITFGDAGKMLEQRLKSFSASQYAQAQSRGQHLREKSPLMRFARQFPNELKASASPDSVEEAMSKATDQSRLPGGALTAAGWCAPSENFYDLCYNESRDGLLSLPEVQVTRGGMNVPVNPTFAELYSQIGFHFTEADAIAGRWAPGANPGDPNVVGNKPCYEIECPEWQDYRLEGDGLCITADLLGVRGYPEMLARVTNGALVAHDHKISAGRIARIVQGSTAVNMTTDTVGATAPLLAAIEVQVEHYRYAQRLSRSTLLEGVFPYWVHGAIRQDLSVRLGMALFDVTDAMIDGWFRLRGLVPQYVYDWQALDQTAAAATLTWPTTVDFLLYQAGTWVAGVDDIITLDTLYDSTMLGENKFTALFTEEAWLVAKRCVDSRRIRVPLCADGTTHAGVLLDCDLAPTPAPVEG</sequence>
<dbReference type="RefSeq" id="YP_010751122.1">
    <property type="nucleotide sequence ID" value="NC_073366.1"/>
</dbReference>
<reference evidence="2 3" key="1">
    <citation type="submission" date="2019-05" db="EMBL/GenBank/DDBJ databases">
        <authorList>
            <person name="Stoner T.H."/>
            <person name="Aull H.G."/>
            <person name="Divens A.M."/>
            <person name="Zack K."/>
            <person name="Garlena R.A."/>
            <person name="Russell D.A."/>
            <person name="Pope W.H."/>
            <person name="Jacobs-Sera D."/>
            <person name="Hatfull G.F."/>
        </authorList>
    </citation>
    <scope>NUCLEOTIDE SEQUENCE [LARGE SCALE GENOMIC DNA]</scope>
</reference>
<dbReference type="Proteomes" id="UP000315956">
    <property type="component" value="Segment"/>
</dbReference>
<dbReference type="GeneID" id="80004785"/>
<gene>
    <name evidence="2" type="primary">21</name>
    <name evidence="2" type="ORF">PBI_MARGAERY_22</name>
</gene>
<feature type="compositionally biased region" description="Acidic residues" evidence="1">
    <location>
        <begin position="119"/>
        <end position="158"/>
    </location>
</feature>
<keyword evidence="3" id="KW-1185">Reference proteome</keyword>
<proteinExistence type="predicted"/>
<dbReference type="NCBIfam" id="NF033847">
    <property type="entry name" value="MCP_Sipho"/>
    <property type="match status" value="1"/>
</dbReference>
<evidence type="ECO:0000256" key="1">
    <source>
        <dbReference type="SAM" id="MobiDB-lite"/>
    </source>
</evidence>
<feature type="region of interest" description="Disordered" evidence="1">
    <location>
        <begin position="113"/>
        <end position="158"/>
    </location>
</feature>
<evidence type="ECO:0000313" key="3">
    <source>
        <dbReference type="Proteomes" id="UP000315956"/>
    </source>
</evidence>
<name>A0A514DHJ4_9CAUD</name>
<feature type="compositionally biased region" description="Basic and acidic residues" evidence="1">
    <location>
        <begin position="85"/>
        <end position="99"/>
    </location>
</feature>
<dbReference type="EMBL" id="MK937606">
    <property type="protein sequence ID" value="QDH93079.1"/>
    <property type="molecule type" value="Genomic_DNA"/>
</dbReference>
<organism evidence="2 3">
    <name type="scientific">Microbacterium phage Margaery</name>
    <dbReference type="NCBI Taxonomy" id="2591217"/>
    <lineage>
        <taxon>Viruses</taxon>
        <taxon>Duplodnaviria</taxon>
        <taxon>Heunggongvirae</taxon>
        <taxon>Uroviricota</taxon>
        <taxon>Caudoviricetes</taxon>
        <taxon>Hodgkinviridae</taxon>
        <taxon>Margaeryvirus</taxon>
        <taxon>Margaeryvirus margaery</taxon>
    </lineage>
</organism>
<dbReference type="InterPro" id="IPR047790">
    <property type="entry name" value="MCP_Sipho"/>
</dbReference>